<feature type="compositionally biased region" description="Low complexity" evidence="1">
    <location>
        <begin position="252"/>
        <end position="269"/>
    </location>
</feature>
<gene>
    <name evidence="2" type="ORF">BGZ65_010775</name>
</gene>
<comment type="caution">
    <text evidence="2">The sequence shown here is derived from an EMBL/GenBank/DDBJ whole genome shotgun (WGS) entry which is preliminary data.</text>
</comment>
<feature type="compositionally biased region" description="Basic and acidic residues" evidence="1">
    <location>
        <begin position="360"/>
        <end position="373"/>
    </location>
</feature>
<proteinExistence type="predicted"/>
<feature type="region of interest" description="Disordered" evidence="1">
    <location>
        <begin position="199"/>
        <end position="294"/>
    </location>
</feature>
<evidence type="ECO:0000256" key="1">
    <source>
        <dbReference type="SAM" id="MobiDB-lite"/>
    </source>
</evidence>
<keyword evidence="3" id="KW-1185">Reference proteome</keyword>
<evidence type="ECO:0000313" key="2">
    <source>
        <dbReference type="EMBL" id="KAF9939346.1"/>
    </source>
</evidence>
<sequence>MAKKMERLEASTEFRPFKFRIQAFTNAFHESLTQHGLTEDILPLRKVKLYLWKHKYIARFNADGKKQKSKGNHVWNIEARKLPESMSCNGEGTTSTGAVGLSLPADPTDRWEFREYKSRIAGEVIKYARVGFLYLYTPKIWDVLVSCPEAQYHSPELPAWLEWHNQKELRGTPGRSDKSCDITVVAEYEREGEHCRLEMTFRLTVSDPEQEGSMESTEDEDEEQDDVDEGESSNEDEDGLYSRSQKIDKETTSVTTTTSISTSYNSTTSPCDSDVLTKQARKRPAAGYEEQSTKKPRVHLSMICTGVLDAHMNNAIITDFLTVHLHRRINKLLSVHMDKARTTLHWDGSPSTQKSAERRRRQDALDKKLAKLQ</sequence>
<evidence type="ECO:0000313" key="3">
    <source>
        <dbReference type="Proteomes" id="UP000749646"/>
    </source>
</evidence>
<feature type="region of interest" description="Disordered" evidence="1">
    <location>
        <begin position="344"/>
        <end position="373"/>
    </location>
</feature>
<dbReference type="Proteomes" id="UP000749646">
    <property type="component" value="Unassembled WGS sequence"/>
</dbReference>
<organism evidence="2 3">
    <name type="scientific">Modicella reniformis</name>
    <dbReference type="NCBI Taxonomy" id="1440133"/>
    <lineage>
        <taxon>Eukaryota</taxon>
        <taxon>Fungi</taxon>
        <taxon>Fungi incertae sedis</taxon>
        <taxon>Mucoromycota</taxon>
        <taxon>Mortierellomycotina</taxon>
        <taxon>Mortierellomycetes</taxon>
        <taxon>Mortierellales</taxon>
        <taxon>Mortierellaceae</taxon>
        <taxon>Modicella</taxon>
    </lineage>
</organism>
<dbReference type="OrthoDB" id="5593376at2759"/>
<dbReference type="AlphaFoldDB" id="A0A9P6LTX4"/>
<name>A0A9P6LTX4_9FUNG</name>
<dbReference type="EMBL" id="JAAAHW010009536">
    <property type="protein sequence ID" value="KAF9939346.1"/>
    <property type="molecule type" value="Genomic_DNA"/>
</dbReference>
<reference evidence="2" key="1">
    <citation type="journal article" date="2020" name="Fungal Divers.">
        <title>Resolving the Mortierellaceae phylogeny through synthesis of multi-gene phylogenetics and phylogenomics.</title>
        <authorList>
            <person name="Vandepol N."/>
            <person name="Liber J."/>
            <person name="Desiro A."/>
            <person name="Na H."/>
            <person name="Kennedy M."/>
            <person name="Barry K."/>
            <person name="Grigoriev I.V."/>
            <person name="Miller A.N."/>
            <person name="O'Donnell K."/>
            <person name="Stajich J.E."/>
            <person name="Bonito G."/>
        </authorList>
    </citation>
    <scope>NUCLEOTIDE SEQUENCE</scope>
    <source>
        <strain evidence="2">MES-2147</strain>
    </source>
</reference>
<accession>A0A9P6LTX4</accession>
<feature type="compositionally biased region" description="Acidic residues" evidence="1">
    <location>
        <begin position="208"/>
        <end position="239"/>
    </location>
</feature>
<protein>
    <submittedName>
        <fullName evidence="2">Uncharacterized protein</fullName>
    </submittedName>
</protein>